<protein>
    <submittedName>
        <fullName evidence="1">Uncharacterized protein</fullName>
    </submittedName>
</protein>
<dbReference type="AlphaFoldDB" id="A0A8J5RQG0"/>
<reference evidence="1" key="1">
    <citation type="journal article" date="2021" name="bioRxiv">
        <title>Whole Genome Assembly and Annotation of Northern Wild Rice, Zizania palustris L., Supports a Whole Genome Duplication in the Zizania Genus.</title>
        <authorList>
            <person name="Haas M."/>
            <person name="Kono T."/>
            <person name="Macchietto M."/>
            <person name="Millas R."/>
            <person name="McGilp L."/>
            <person name="Shao M."/>
            <person name="Duquette J."/>
            <person name="Hirsch C.N."/>
            <person name="Kimball J."/>
        </authorList>
    </citation>
    <scope>NUCLEOTIDE SEQUENCE</scope>
    <source>
        <tissue evidence="1">Fresh leaf tissue</tissue>
    </source>
</reference>
<gene>
    <name evidence="1" type="ORF">GUJ93_ZPchr0009g591</name>
</gene>
<sequence>MPCPACVGGSAAALPCPVLPSAKPYPLQHLPPCAAVLPPASLARSAWAAVDADNAPCVGLARPLSGGEQHGRKDACGYG</sequence>
<reference evidence="1" key="2">
    <citation type="submission" date="2021-02" db="EMBL/GenBank/DDBJ databases">
        <authorList>
            <person name="Kimball J.A."/>
            <person name="Haas M.W."/>
            <person name="Macchietto M."/>
            <person name="Kono T."/>
            <person name="Duquette J."/>
            <person name="Shao M."/>
        </authorList>
    </citation>
    <scope>NUCLEOTIDE SEQUENCE</scope>
    <source>
        <tissue evidence="1">Fresh leaf tissue</tissue>
    </source>
</reference>
<dbReference type="EMBL" id="JAAALK010000289">
    <property type="protein sequence ID" value="KAG8051074.1"/>
    <property type="molecule type" value="Genomic_DNA"/>
</dbReference>
<proteinExistence type="predicted"/>
<evidence type="ECO:0000313" key="2">
    <source>
        <dbReference type="Proteomes" id="UP000729402"/>
    </source>
</evidence>
<keyword evidence="2" id="KW-1185">Reference proteome</keyword>
<dbReference type="Proteomes" id="UP000729402">
    <property type="component" value="Unassembled WGS sequence"/>
</dbReference>
<name>A0A8J5RQG0_ZIZPA</name>
<comment type="caution">
    <text evidence="1">The sequence shown here is derived from an EMBL/GenBank/DDBJ whole genome shotgun (WGS) entry which is preliminary data.</text>
</comment>
<accession>A0A8J5RQG0</accession>
<organism evidence="1 2">
    <name type="scientific">Zizania palustris</name>
    <name type="common">Northern wild rice</name>
    <dbReference type="NCBI Taxonomy" id="103762"/>
    <lineage>
        <taxon>Eukaryota</taxon>
        <taxon>Viridiplantae</taxon>
        <taxon>Streptophyta</taxon>
        <taxon>Embryophyta</taxon>
        <taxon>Tracheophyta</taxon>
        <taxon>Spermatophyta</taxon>
        <taxon>Magnoliopsida</taxon>
        <taxon>Liliopsida</taxon>
        <taxon>Poales</taxon>
        <taxon>Poaceae</taxon>
        <taxon>BOP clade</taxon>
        <taxon>Oryzoideae</taxon>
        <taxon>Oryzeae</taxon>
        <taxon>Zizaniinae</taxon>
        <taxon>Zizania</taxon>
    </lineage>
</organism>
<evidence type="ECO:0000313" key="1">
    <source>
        <dbReference type="EMBL" id="KAG8051074.1"/>
    </source>
</evidence>